<name>A0A169RTN1_9CORY</name>
<dbReference type="PROSITE" id="PS51273">
    <property type="entry name" value="GATASE_TYPE_1"/>
    <property type="match status" value="1"/>
</dbReference>
<evidence type="ECO:0000313" key="8">
    <source>
        <dbReference type="Proteomes" id="UP000218244"/>
    </source>
</evidence>
<dbReference type="GO" id="GO:0009396">
    <property type="term" value="P:folic acid-containing compound biosynthetic process"/>
    <property type="evidence" value="ECO:0007669"/>
    <property type="project" value="InterPro"/>
</dbReference>
<proteinExistence type="inferred from homology"/>
<dbReference type="NCBIfam" id="TIGR00553">
    <property type="entry name" value="pabB"/>
    <property type="match status" value="1"/>
</dbReference>
<dbReference type="AlphaFoldDB" id="A0A169RTN1"/>
<dbReference type="GO" id="GO:0008153">
    <property type="term" value="P:4-aminobenzoate biosynthetic process"/>
    <property type="evidence" value="ECO:0007669"/>
    <property type="project" value="TreeGrafter"/>
</dbReference>
<sequence>MLEVKLEDGMRVLIIDNYDSFTFNLATYVEEVTDQAPTVVPNDQQIDETLFDAVILSPGPGSAGVPADFGICADVIDRARVPILGVCLGHQGIALAHGGDVELAPRPVHGEVSQITHDGSALFAGIPETFQAVRYHSMVATRLPEVLKTTATSEDGLIMALAHETLPQWGVQFHPESIGGQFGHQIIKNFLNLARQYRWQITEKTIPLSVDPAAVFETFFADSSHAFWLDDAQGTSYLGDASGPLARIKTHNVGDGDFFNWLKEDLAANSVAPGQGFRLGWVGYLGYELKAEAGARPTHTSNLPDAHLIFADRAIAVEPHQVRLMALGEQDAWIAETSEKLHNLSAPRPPASGHLNLHVRISKDEYLAKIHKAQDLITRGESYEICLTTKLHGITDTDPLAAYLALRAANPTAYGAYLQLGDTSILSSSPERFITIDSAGHVESKPIKGTRPRGQSVEEDQAIIAELRSNPKDRAENLMIVDLVRNDLARGALPTTVKTSKLFDIETFATVHQLVSTVSAKLGPRNPIECVRAAFPGGSMTGAPKLRTMEIIDELEEAPRGIYSGGLGYFSLDGAVDLSMVIRTLVIQNNHVDYGVGGAILALSDPEAEWEEIRVKSRPLLNLFGVEFP</sequence>
<protein>
    <recommendedName>
        <fullName evidence="2">aminodeoxychorismate synthase</fullName>
        <ecNumber evidence="2">2.6.1.85</ecNumber>
    </recommendedName>
</protein>
<dbReference type="GO" id="GO:0046820">
    <property type="term" value="F:4-amino-4-deoxychorismate synthase activity"/>
    <property type="evidence" value="ECO:0007669"/>
    <property type="project" value="UniProtKB-EC"/>
</dbReference>
<dbReference type="Pfam" id="PF00425">
    <property type="entry name" value="Chorismate_bind"/>
    <property type="match status" value="1"/>
</dbReference>
<dbReference type="Gene3D" id="3.60.120.10">
    <property type="entry name" value="Anthranilate synthase"/>
    <property type="match status" value="1"/>
</dbReference>
<dbReference type="Gene3D" id="3.40.50.880">
    <property type="match status" value="1"/>
</dbReference>
<feature type="domain" description="Chorismate-utilising enzyme C-terminal" evidence="6">
    <location>
        <begin position="363"/>
        <end position="616"/>
    </location>
</feature>
<dbReference type="PRINTS" id="PR00097">
    <property type="entry name" value="ANTSNTHASEII"/>
</dbReference>
<dbReference type="InterPro" id="IPR005801">
    <property type="entry name" value="ADC_synthase"/>
</dbReference>
<dbReference type="InterPro" id="IPR015890">
    <property type="entry name" value="Chorismate_C"/>
</dbReference>
<comment type="similarity">
    <text evidence="1">In the C-terminal section; belongs to the anthranilate synthase component I family.</text>
</comment>
<keyword evidence="3" id="KW-0808">Transferase</keyword>
<dbReference type="InterPro" id="IPR019999">
    <property type="entry name" value="Anth_synth_I-like"/>
</dbReference>
<dbReference type="PANTHER" id="PTHR11236">
    <property type="entry name" value="AMINOBENZOATE/ANTHRANILATE SYNTHASE"/>
    <property type="match status" value="1"/>
</dbReference>
<dbReference type="InterPro" id="IPR006221">
    <property type="entry name" value="TrpG/PapA_dom"/>
</dbReference>
<keyword evidence="8" id="KW-1185">Reference proteome</keyword>
<dbReference type="PRINTS" id="PR00096">
    <property type="entry name" value="GATASE"/>
</dbReference>
<accession>A0A169RTN1</accession>
<gene>
    <name evidence="7" type="ORF">N24_1116</name>
</gene>
<dbReference type="PANTHER" id="PTHR11236:SF18">
    <property type="entry name" value="AMINODEOXYCHORISMATE SYNTHASE"/>
    <property type="match status" value="1"/>
</dbReference>
<dbReference type="EC" id="2.6.1.85" evidence="2"/>
<keyword evidence="4" id="KW-0315">Glutamine amidotransferase</keyword>
<dbReference type="KEGG" id="csur:N24_1116"/>
<dbReference type="InterPro" id="IPR029062">
    <property type="entry name" value="Class_I_gatase-like"/>
</dbReference>
<dbReference type="EMBL" id="AP017369">
    <property type="protein sequence ID" value="BAU95378.1"/>
    <property type="molecule type" value="Genomic_DNA"/>
</dbReference>
<dbReference type="NCBIfam" id="TIGR00566">
    <property type="entry name" value="trpG_papA"/>
    <property type="match status" value="1"/>
</dbReference>
<evidence type="ECO:0000259" key="6">
    <source>
        <dbReference type="Pfam" id="PF00425"/>
    </source>
</evidence>
<evidence type="ECO:0000256" key="3">
    <source>
        <dbReference type="ARBA" id="ARBA00022679"/>
    </source>
</evidence>
<dbReference type="FunFam" id="3.40.50.880:FF:000003">
    <property type="entry name" value="Anthranilate synthase component II"/>
    <property type="match status" value="1"/>
</dbReference>
<dbReference type="SUPFAM" id="SSF52317">
    <property type="entry name" value="Class I glutamine amidotransferase-like"/>
    <property type="match status" value="1"/>
</dbReference>
<dbReference type="Proteomes" id="UP000218244">
    <property type="component" value="Chromosome"/>
</dbReference>
<evidence type="ECO:0000256" key="2">
    <source>
        <dbReference type="ARBA" id="ARBA00013139"/>
    </source>
</evidence>
<evidence type="ECO:0000313" key="7">
    <source>
        <dbReference type="EMBL" id="BAU95378.1"/>
    </source>
</evidence>
<feature type="domain" description="Glutamine amidotransferase" evidence="5">
    <location>
        <begin position="13"/>
        <end position="191"/>
    </location>
</feature>
<evidence type="ECO:0000259" key="5">
    <source>
        <dbReference type="Pfam" id="PF00117"/>
    </source>
</evidence>
<evidence type="ECO:0000256" key="1">
    <source>
        <dbReference type="ARBA" id="ARBA00005970"/>
    </source>
</evidence>
<dbReference type="InterPro" id="IPR017926">
    <property type="entry name" value="GATASE"/>
</dbReference>
<organism evidence="7 8">
    <name type="scientific">Corynebacterium suranareeae</name>
    <dbReference type="NCBI Taxonomy" id="2506452"/>
    <lineage>
        <taxon>Bacteria</taxon>
        <taxon>Bacillati</taxon>
        <taxon>Actinomycetota</taxon>
        <taxon>Actinomycetes</taxon>
        <taxon>Mycobacteriales</taxon>
        <taxon>Corynebacteriaceae</taxon>
        <taxon>Corynebacterium</taxon>
    </lineage>
</organism>
<dbReference type="PRINTS" id="PR00099">
    <property type="entry name" value="CPSGATASE"/>
</dbReference>
<dbReference type="Pfam" id="PF00117">
    <property type="entry name" value="GATase"/>
    <property type="match status" value="1"/>
</dbReference>
<dbReference type="InterPro" id="IPR005802">
    <property type="entry name" value="ADC_synth_comp_1"/>
</dbReference>
<dbReference type="GO" id="GO:0005737">
    <property type="term" value="C:cytoplasm"/>
    <property type="evidence" value="ECO:0007669"/>
    <property type="project" value="TreeGrafter"/>
</dbReference>
<dbReference type="GO" id="GO:0000162">
    <property type="term" value="P:L-tryptophan biosynthetic process"/>
    <property type="evidence" value="ECO:0007669"/>
    <property type="project" value="TreeGrafter"/>
</dbReference>
<dbReference type="SUPFAM" id="SSF56322">
    <property type="entry name" value="ADC synthase"/>
    <property type="match status" value="1"/>
</dbReference>
<dbReference type="CDD" id="cd01743">
    <property type="entry name" value="GATase1_Anthranilate_Synthase"/>
    <property type="match status" value="1"/>
</dbReference>
<evidence type="ECO:0000256" key="4">
    <source>
        <dbReference type="ARBA" id="ARBA00022962"/>
    </source>
</evidence>
<reference evidence="7 8" key="1">
    <citation type="submission" date="2016-02" db="EMBL/GenBank/DDBJ databases">
        <title>Corynebacterium glutamicum N24 whole genome sequencing project.</title>
        <authorList>
            <person name="Matsutani M."/>
            <person name="Nangtapong N."/>
            <person name="Yakushi T."/>
            <person name="Matsushita K."/>
        </authorList>
    </citation>
    <scope>NUCLEOTIDE SEQUENCE [LARGE SCALE GENOMIC DNA]</scope>
    <source>
        <strain evidence="7 8">N24</strain>
    </source>
</reference>